<protein>
    <submittedName>
        <fullName evidence="1">Uncharacterized protein</fullName>
    </submittedName>
</protein>
<reference evidence="1" key="1">
    <citation type="journal article" date="2021" name="PeerJ">
        <title>Extensive microbial diversity within the chicken gut microbiome revealed by metagenomics and culture.</title>
        <authorList>
            <person name="Gilroy R."/>
            <person name="Ravi A."/>
            <person name="Getino M."/>
            <person name="Pursley I."/>
            <person name="Horton D.L."/>
            <person name="Alikhan N.F."/>
            <person name="Baker D."/>
            <person name="Gharbi K."/>
            <person name="Hall N."/>
            <person name="Watson M."/>
            <person name="Adriaenssens E.M."/>
            <person name="Foster-Nyarko E."/>
            <person name="Jarju S."/>
            <person name="Secka A."/>
            <person name="Antonio M."/>
            <person name="Oren A."/>
            <person name="Chaudhuri R.R."/>
            <person name="La Ragione R."/>
            <person name="Hildebrand F."/>
            <person name="Pallen M.J."/>
        </authorList>
    </citation>
    <scope>NUCLEOTIDE SEQUENCE</scope>
    <source>
        <strain evidence="1">CHK185-1770</strain>
    </source>
</reference>
<comment type="caution">
    <text evidence="1">The sequence shown here is derived from an EMBL/GenBank/DDBJ whole genome shotgun (WGS) entry which is preliminary data.</text>
</comment>
<name>A0A9D2MTH0_9FIRM</name>
<sequence length="76" mass="8146">MNKGLDSFLKVSGTGAGRRSIALRAHAALPLVFFLCGCAGQDLGISSQTLKNFLKKVLSKTFTPLRGYIPYLLVSS</sequence>
<dbReference type="Proteomes" id="UP000826793">
    <property type="component" value="Unassembled WGS sequence"/>
</dbReference>
<evidence type="ECO:0000313" key="1">
    <source>
        <dbReference type="EMBL" id="HJB97253.1"/>
    </source>
</evidence>
<reference evidence="1" key="2">
    <citation type="submission" date="2021-04" db="EMBL/GenBank/DDBJ databases">
        <authorList>
            <person name="Gilroy R."/>
        </authorList>
    </citation>
    <scope>NUCLEOTIDE SEQUENCE</scope>
    <source>
        <strain evidence="1">CHK185-1770</strain>
    </source>
</reference>
<evidence type="ECO:0000313" key="2">
    <source>
        <dbReference type="Proteomes" id="UP000826793"/>
    </source>
</evidence>
<proteinExistence type="predicted"/>
<organism evidence="1 2">
    <name type="scientific">Candidatus Acutalibacter pullicola</name>
    <dbReference type="NCBI Taxonomy" id="2838417"/>
    <lineage>
        <taxon>Bacteria</taxon>
        <taxon>Bacillati</taxon>
        <taxon>Bacillota</taxon>
        <taxon>Clostridia</taxon>
        <taxon>Eubacteriales</taxon>
        <taxon>Acutalibacteraceae</taxon>
        <taxon>Acutalibacter</taxon>
    </lineage>
</organism>
<dbReference type="EMBL" id="DWXG01000011">
    <property type="protein sequence ID" value="HJB97253.1"/>
    <property type="molecule type" value="Genomic_DNA"/>
</dbReference>
<accession>A0A9D2MTH0</accession>
<gene>
    <name evidence="1" type="ORF">H9710_01605</name>
</gene>
<dbReference type="AlphaFoldDB" id="A0A9D2MTH0"/>